<protein>
    <submittedName>
        <fullName evidence="13">Mitochondrial Carrier (MC) Family</fullName>
    </submittedName>
</protein>
<dbReference type="AlphaFoldDB" id="A0A1V9ZM79"/>
<dbReference type="InterPro" id="IPR023395">
    <property type="entry name" value="MCP_dom_sf"/>
</dbReference>
<dbReference type="OrthoDB" id="2161at2759"/>
<evidence type="ECO:0000256" key="2">
    <source>
        <dbReference type="ARBA" id="ARBA00006375"/>
    </source>
</evidence>
<dbReference type="PROSITE" id="PS50920">
    <property type="entry name" value="SOLCAR"/>
    <property type="match status" value="3"/>
</dbReference>
<keyword evidence="6" id="KW-0999">Mitochondrion inner membrane</keyword>
<feature type="repeat" description="Solcar" evidence="11">
    <location>
        <begin position="22"/>
        <end position="105"/>
    </location>
</feature>
<dbReference type="PANTHER" id="PTHR45678:SF9">
    <property type="entry name" value="CALCIUM-BINDING MITOCHONDRIAL CARRIER PROTEIN ARALAR1"/>
    <property type="match status" value="1"/>
</dbReference>
<dbReference type="GO" id="GO:0022857">
    <property type="term" value="F:transmembrane transporter activity"/>
    <property type="evidence" value="ECO:0007669"/>
    <property type="project" value="TreeGrafter"/>
</dbReference>
<comment type="caution">
    <text evidence="13">The sequence shown here is derived from an EMBL/GenBank/DDBJ whole genome shotgun (WGS) entry which is preliminary data.</text>
</comment>
<evidence type="ECO:0000256" key="3">
    <source>
        <dbReference type="ARBA" id="ARBA00022448"/>
    </source>
</evidence>
<dbReference type="Proteomes" id="UP000243579">
    <property type="component" value="Unassembled WGS sequence"/>
</dbReference>
<dbReference type="GO" id="GO:0005743">
    <property type="term" value="C:mitochondrial inner membrane"/>
    <property type="evidence" value="ECO:0007669"/>
    <property type="project" value="UniProtKB-SubCell"/>
</dbReference>
<evidence type="ECO:0000256" key="1">
    <source>
        <dbReference type="ARBA" id="ARBA00004448"/>
    </source>
</evidence>
<comment type="subcellular location">
    <subcellularLocation>
        <location evidence="1">Mitochondrion inner membrane</location>
        <topology evidence="1">Multi-pass membrane protein</topology>
    </subcellularLocation>
</comment>
<proteinExistence type="inferred from homology"/>
<evidence type="ECO:0000256" key="8">
    <source>
        <dbReference type="ARBA" id="ARBA00022989"/>
    </source>
</evidence>
<dbReference type="EMBL" id="JNBR01000075">
    <property type="protein sequence ID" value="OQR99087.1"/>
    <property type="molecule type" value="Genomic_DNA"/>
</dbReference>
<dbReference type="PRINTS" id="PR00926">
    <property type="entry name" value="MITOCARRIER"/>
</dbReference>
<evidence type="ECO:0000256" key="11">
    <source>
        <dbReference type="PROSITE-ProRule" id="PRU00282"/>
    </source>
</evidence>
<organism evidence="13 14">
    <name type="scientific">Achlya hypogyna</name>
    <name type="common">Oomycete</name>
    <name type="synonym">Protoachlya hypogyna</name>
    <dbReference type="NCBI Taxonomy" id="1202772"/>
    <lineage>
        <taxon>Eukaryota</taxon>
        <taxon>Sar</taxon>
        <taxon>Stramenopiles</taxon>
        <taxon>Oomycota</taxon>
        <taxon>Saprolegniomycetes</taxon>
        <taxon>Saprolegniales</taxon>
        <taxon>Achlyaceae</taxon>
        <taxon>Achlya</taxon>
    </lineage>
</organism>
<accession>A0A1V9ZM79</accession>
<dbReference type="InterPro" id="IPR018108">
    <property type="entry name" value="MCP_transmembrane"/>
</dbReference>
<evidence type="ECO:0000256" key="6">
    <source>
        <dbReference type="ARBA" id="ARBA00022792"/>
    </source>
</evidence>
<dbReference type="SUPFAM" id="SSF103506">
    <property type="entry name" value="Mitochondrial carrier"/>
    <property type="match status" value="1"/>
</dbReference>
<feature type="repeat" description="Solcar" evidence="11">
    <location>
        <begin position="206"/>
        <end position="290"/>
    </location>
</feature>
<evidence type="ECO:0000256" key="12">
    <source>
        <dbReference type="RuleBase" id="RU000488"/>
    </source>
</evidence>
<dbReference type="InterPro" id="IPR051028">
    <property type="entry name" value="Mito_Solute_Carrier"/>
</dbReference>
<keyword evidence="7" id="KW-0106">Calcium</keyword>
<gene>
    <name evidence="13" type="ORF">ACHHYP_07334</name>
</gene>
<sequence>MTTQAIHPVLPLGETPVIKKKIPLLGKLAVGGFAGVIGVSATFPIDIVKTNLQSSTRFTGPVHCFKTLLARDGVRGLYRGLPPTLVGVIPEKAIKLAVNDYLREVLDPEDTGVLPLHKQVLAGAGAGFCQVIATNPMEIVKIRIQTQDRLPVAERKTAMEVAKDLGIRGLYKGTSACLLRDIPYAIVFFPTYATLRDAAADANGHAPVVAIVGAGCVAGAAAAAIATPADVIKTKRQMVGATYTGTIDCFQKVFAEGGVGALFKGVVPRMMVQAPLFGITLLAFEVQKAFMEKQ</sequence>
<keyword evidence="8" id="KW-1133">Transmembrane helix</keyword>
<name>A0A1V9ZM79_ACHHY</name>
<evidence type="ECO:0000313" key="13">
    <source>
        <dbReference type="EMBL" id="OQR99087.1"/>
    </source>
</evidence>
<feature type="repeat" description="Solcar" evidence="11">
    <location>
        <begin position="114"/>
        <end position="198"/>
    </location>
</feature>
<evidence type="ECO:0000256" key="9">
    <source>
        <dbReference type="ARBA" id="ARBA00023128"/>
    </source>
</evidence>
<dbReference type="Pfam" id="PF00153">
    <property type="entry name" value="Mito_carr"/>
    <property type="match status" value="3"/>
</dbReference>
<dbReference type="Gene3D" id="1.50.40.10">
    <property type="entry name" value="Mitochondrial carrier domain"/>
    <property type="match status" value="1"/>
</dbReference>
<dbReference type="PANTHER" id="PTHR45678">
    <property type="entry name" value="MITOCHONDRIAL 2-OXODICARBOXYLATE CARRIER 1-RELATED"/>
    <property type="match status" value="1"/>
</dbReference>
<keyword evidence="10 11" id="KW-0472">Membrane</keyword>
<keyword evidence="14" id="KW-1185">Reference proteome</keyword>
<evidence type="ECO:0000256" key="10">
    <source>
        <dbReference type="ARBA" id="ARBA00023136"/>
    </source>
</evidence>
<evidence type="ECO:0000256" key="7">
    <source>
        <dbReference type="ARBA" id="ARBA00022837"/>
    </source>
</evidence>
<reference evidence="13 14" key="1">
    <citation type="journal article" date="2014" name="Genome Biol. Evol.">
        <title>The secreted proteins of Achlya hypogyna and Thraustotheca clavata identify the ancestral oomycete secretome and reveal gene acquisitions by horizontal gene transfer.</title>
        <authorList>
            <person name="Misner I."/>
            <person name="Blouin N."/>
            <person name="Leonard G."/>
            <person name="Richards T.A."/>
            <person name="Lane C.E."/>
        </authorList>
    </citation>
    <scope>NUCLEOTIDE SEQUENCE [LARGE SCALE GENOMIC DNA]</scope>
    <source>
        <strain evidence="13 14">ATCC 48635</strain>
    </source>
</reference>
<evidence type="ECO:0000256" key="4">
    <source>
        <dbReference type="ARBA" id="ARBA00022692"/>
    </source>
</evidence>
<dbReference type="InterPro" id="IPR002067">
    <property type="entry name" value="MCP"/>
</dbReference>
<evidence type="ECO:0000256" key="5">
    <source>
        <dbReference type="ARBA" id="ARBA00022737"/>
    </source>
</evidence>
<comment type="similarity">
    <text evidence="2 12">Belongs to the mitochondrial carrier (TC 2.A.29) family.</text>
</comment>
<evidence type="ECO:0000313" key="14">
    <source>
        <dbReference type="Proteomes" id="UP000243579"/>
    </source>
</evidence>
<keyword evidence="3 12" id="KW-0813">Transport</keyword>
<keyword evidence="9" id="KW-0496">Mitochondrion</keyword>
<keyword evidence="4 11" id="KW-0812">Transmembrane</keyword>
<keyword evidence="5" id="KW-0677">Repeat</keyword>